<dbReference type="Gene3D" id="2.40.128.490">
    <property type="entry name" value="Uncharacterised protein PF14869, DUF4488"/>
    <property type="match status" value="1"/>
</dbReference>
<evidence type="ECO:0000313" key="3">
    <source>
        <dbReference type="Proteomes" id="UP000293347"/>
    </source>
</evidence>
<proteinExistence type="predicted"/>
<comment type="caution">
    <text evidence="2">The sequence shown here is derived from an EMBL/GenBank/DDBJ whole genome shotgun (WGS) entry which is preliminary data.</text>
</comment>
<dbReference type="InterPro" id="IPR027991">
    <property type="entry name" value="DUF4488"/>
</dbReference>
<organism evidence="2 3">
    <name type="scientific">Pedobacter psychroterrae</name>
    <dbReference type="NCBI Taxonomy" id="2530453"/>
    <lineage>
        <taxon>Bacteria</taxon>
        <taxon>Pseudomonadati</taxon>
        <taxon>Bacteroidota</taxon>
        <taxon>Sphingobacteriia</taxon>
        <taxon>Sphingobacteriales</taxon>
        <taxon>Sphingobacteriaceae</taxon>
        <taxon>Pedobacter</taxon>
    </lineage>
</organism>
<feature type="domain" description="DUF4488" evidence="1">
    <location>
        <begin position="33"/>
        <end position="155"/>
    </location>
</feature>
<evidence type="ECO:0000313" key="2">
    <source>
        <dbReference type="EMBL" id="TCD01598.1"/>
    </source>
</evidence>
<dbReference type="Proteomes" id="UP000293347">
    <property type="component" value="Unassembled WGS sequence"/>
</dbReference>
<dbReference type="EMBL" id="SJSL01000002">
    <property type="protein sequence ID" value="TCD01598.1"/>
    <property type="molecule type" value="Genomic_DNA"/>
</dbReference>
<protein>
    <submittedName>
        <fullName evidence="2">DUF4488 domain-containing protein</fullName>
    </submittedName>
</protein>
<dbReference type="RefSeq" id="WP_131596399.1">
    <property type="nucleotide sequence ID" value="NZ_SJSL01000002.1"/>
</dbReference>
<dbReference type="OrthoDB" id="672382at2"/>
<accession>A0A4R0NNP8</accession>
<gene>
    <name evidence="2" type="ORF">EZ437_12805</name>
</gene>
<reference evidence="2 3" key="1">
    <citation type="submission" date="2019-02" db="EMBL/GenBank/DDBJ databases">
        <title>Pedobacter sp. RP-1-14 sp. nov., isolated from Arctic soil.</title>
        <authorList>
            <person name="Dahal R.H."/>
        </authorList>
    </citation>
    <scope>NUCLEOTIDE SEQUENCE [LARGE SCALE GENOMIC DNA]</scope>
    <source>
        <strain evidence="2 3">RP-1-14</strain>
    </source>
</reference>
<evidence type="ECO:0000259" key="1">
    <source>
        <dbReference type="Pfam" id="PF14869"/>
    </source>
</evidence>
<name>A0A4R0NNP8_9SPHI</name>
<dbReference type="Pfam" id="PF14869">
    <property type="entry name" value="DUF4488"/>
    <property type="match status" value="1"/>
</dbReference>
<keyword evidence="3" id="KW-1185">Reference proteome</keyword>
<dbReference type="AlphaFoldDB" id="A0A4R0NNP8"/>
<sequence length="156" mass="17435">MKRLTLLGIATILVMLVSLNKLSAQEVEKSPFEGVWELTQLATNGSGSRMPIPGLMKFFNPDGQFFNLRVTQHGAVITHGGSYQINDLQTYTETVKSEVKGAFYALAGKTYRIRYSFNEDKTLLTLSGLVEGKEGVENLSYTEVWKRVEMKPVNPI</sequence>